<reference evidence="3" key="2">
    <citation type="submission" date="2023-05" db="EMBL/GenBank/DDBJ databases">
        <authorList>
            <consortium name="Lawrence Berkeley National Laboratory"/>
            <person name="Steindorff A."/>
            <person name="Hensen N."/>
            <person name="Bonometti L."/>
            <person name="Westerberg I."/>
            <person name="Brannstrom I.O."/>
            <person name="Guillou S."/>
            <person name="Cros-Aarteil S."/>
            <person name="Calhoun S."/>
            <person name="Haridas S."/>
            <person name="Kuo A."/>
            <person name="Mondo S."/>
            <person name="Pangilinan J."/>
            <person name="Riley R."/>
            <person name="Labutti K."/>
            <person name="Andreopoulos B."/>
            <person name="Lipzen A."/>
            <person name="Chen C."/>
            <person name="Yanf M."/>
            <person name="Daum C."/>
            <person name="Ng V."/>
            <person name="Clum A."/>
            <person name="Ohm R."/>
            <person name="Martin F."/>
            <person name="Silar P."/>
            <person name="Natvig D."/>
            <person name="Lalanne C."/>
            <person name="Gautier V."/>
            <person name="Ament-Velasquez S.L."/>
            <person name="Kruys A."/>
            <person name="Hutchinson M.I."/>
            <person name="Powell A.J."/>
            <person name="Barry K."/>
            <person name="Miller A.N."/>
            <person name="Grigoriev I.V."/>
            <person name="Debuchy R."/>
            <person name="Gladieux P."/>
            <person name="Thoren M.H."/>
            <person name="Johannesson H."/>
        </authorList>
    </citation>
    <scope>NUCLEOTIDE SEQUENCE</scope>
    <source>
        <strain evidence="3">PSN243</strain>
    </source>
</reference>
<evidence type="ECO:0000256" key="2">
    <source>
        <dbReference type="SAM" id="SignalP"/>
    </source>
</evidence>
<evidence type="ECO:0000313" key="3">
    <source>
        <dbReference type="EMBL" id="KAK4442271.1"/>
    </source>
</evidence>
<dbReference type="AlphaFoldDB" id="A0AAV9FYK6"/>
<dbReference type="Pfam" id="PF13668">
    <property type="entry name" value="Ferritin_2"/>
    <property type="match status" value="1"/>
</dbReference>
<comment type="caution">
    <text evidence="3">The sequence shown here is derived from an EMBL/GenBank/DDBJ whole genome shotgun (WGS) entry which is preliminary data.</text>
</comment>
<proteinExistence type="predicted"/>
<gene>
    <name evidence="3" type="ORF">QBC34DRAFT_363996</name>
</gene>
<evidence type="ECO:0000313" key="4">
    <source>
        <dbReference type="Proteomes" id="UP001321760"/>
    </source>
</evidence>
<dbReference type="Proteomes" id="UP001321760">
    <property type="component" value="Unassembled WGS sequence"/>
</dbReference>
<protein>
    <submittedName>
        <fullName evidence="3">Ferritin-like domain-containing protein</fullName>
    </submittedName>
</protein>
<keyword evidence="4" id="KW-1185">Reference proteome</keyword>
<name>A0AAV9FYK6_9PEZI</name>
<dbReference type="PANTHER" id="PTHR38705:SF1">
    <property type="entry name" value="PROTEIN RDS1"/>
    <property type="match status" value="1"/>
</dbReference>
<keyword evidence="2" id="KW-0732">Signal</keyword>
<feature type="chain" id="PRO_5043933850" evidence="2">
    <location>
        <begin position="22"/>
        <end position="466"/>
    </location>
</feature>
<evidence type="ECO:0000256" key="1">
    <source>
        <dbReference type="SAM" id="MobiDB-lite"/>
    </source>
</evidence>
<accession>A0AAV9FYK6</accession>
<dbReference type="InterPro" id="IPR039254">
    <property type="entry name" value="Rds1"/>
</dbReference>
<feature type="region of interest" description="Disordered" evidence="1">
    <location>
        <begin position="35"/>
        <end position="66"/>
    </location>
</feature>
<feature type="signal peptide" evidence="2">
    <location>
        <begin position="1"/>
        <end position="21"/>
    </location>
</feature>
<dbReference type="PANTHER" id="PTHR38705">
    <property type="entry name" value="PROTEIN RDS1"/>
    <property type="match status" value="1"/>
</dbReference>
<sequence length="466" mass="51084">MPVSRLSAGAALLFFATSSVSVPVVSDPTTTIFAGEATAPPQVPHTDVTSHGPYEGPAPTTTGALSTDVLAPSVPALPPGPDAFRYPSDGQLHGPEPAPYTPSGGLGTNGSAPVYRMLSDFDYESIALALYQEWIELDLFHWGLATFSDQDFEDAGLTAQDRYLIQFMAEQEVGHATLLSNMLGPQAPKQCTYNYPVSNVREYIDFCQKLTRFGESGVYGFMNHLNARDVGQLLLQSISTEARQQMIFRQFEGLFPMPVWFEIGTPQSWGWTLLAPYISSCPEGQTRLIWQNYPNVYILNQPNPTRVNGASVWNETTGGYVNTLSTADVKEDEDCLHDKEVGSNCAPAITNNRTLPLSYPGRQVFFKWDSPGQPIGPNNSYITDTAVKEPVFAAWVSQLNVTYTPLQDVQDNTAWAVQPNMSTYAGDPAVNGTMYLLLTDEDLYVTPFNLTMLNPHVYGVALYQAG</sequence>
<reference evidence="3" key="1">
    <citation type="journal article" date="2023" name="Mol. Phylogenet. Evol.">
        <title>Genome-scale phylogeny and comparative genomics of the fungal order Sordariales.</title>
        <authorList>
            <person name="Hensen N."/>
            <person name="Bonometti L."/>
            <person name="Westerberg I."/>
            <person name="Brannstrom I.O."/>
            <person name="Guillou S."/>
            <person name="Cros-Aarteil S."/>
            <person name="Calhoun S."/>
            <person name="Haridas S."/>
            <person name="Kuo A."/>
            <person name="Mondo S."/>
            <person name="Pangilinan J."/>
            <person name="Riley R."/>
            <person name="LaButti K."/>
            <person name="Andreopoulos B."/>
            <person name="Lipzen A."/>
            <person name="Chen C."/>
            <person name="Yan M."/>
            <person name="Daum C."/>
            <person name="Ng V."/>
            <person name="Clum A."/>
            <person name="Steindorff A."/>
            <person name="Ohm R.A."/>
            <person name="Martin F."/>
            <person name="Silar P."/>
            <person name="Natvig D.O."/>
            <person name="Lalanne C."/>
            <person name="Gautier V."/>
            <person name="Ament-Velasquez S.L."/>
            <person name="Kruys A."/>
            <person name="Hutchinson M.I."/>
            <person name="Powell A.J."/>
            <person name="Barry K."/>
            <person name="Miller A.N."/>
            <person name="Grigoriev I.V."/>
            <person name="Debuchy R."/>
            <person name="Gladieux P."/>
            <person name="Hiltunen Thoren M."/>
            <person name="Johannesson H."/>
        </authorList>
    </citation>
    <scope>NUCLEOTIDE SEQUENCE</scope>
    <source>
        <strain evidence="3">PSN243</strain>
    </source>
</reference>
<organism evidence="3 4">
    <name type="scientific">Podospora aff. communis PSN243</name>
    <dbReference type="NCBI Taxonomy" id="3040156"/>
    <lineage>
        <taxon>Eukaryota</taxon>
        <taxon>Fungi</taxon>
        <taxon>Dikarya</taxon>
        <taxon>Ascomycota</taxon>
        <taxon>Pezizomycotina</taxon>
        <taxon>Sordariomycetes</taxon>
        <taxon>Sordariomycetidae</taxon>
        <taxon>Sordariales</taxon>
        <taxon>Podosporaceae</taxon>
        <taxon>Podospora</taxon>
    </lineage>
</organism>
<dbReference type="EMBL" id="MU866022">
    <property type="protein sequence ID" value="KAK4442271.1"/>
    <property type="molecule type" value="Genomic_DNA"/>
</dbReference>